<dbReference type="InterPro" id="IPR029479">
    <property type="entry name" value="Nitroreductase"/>
</dbReference>
<reference evidence="2 3" key="1">
    <citation type="submission" date="2020-08" db="EMBL/GenBank/DDBJ databases">
        <title>Sequencing the genomes of 1000 actinobacteria strains.</title>
        <authorList>
            <person name="Klenk H.-P."/>
        </authorList>
    </citation>
    <scope>NUCLEOTIDE SEQUENCE [LARGE SCALE GENOMIC DNA]</scope>
    <source>
        <strain evidence="2 3">DSM 45886</strain>
    </source>
</reference>
<dbReference type="PANTHER" id="PTHR23026">
    <property type="entry name" value="NADPH NITROREDUCTASE"/>
    <property type="match status" value="1"/>
</dbReference>
<evidence type="ECO:0000313" key="2">
    <source>
        <dbReference type="EMBL" id="MBB4956275.1"/>
    </source>
</evidence>
<dbReference type="AlphaFoldDB" id="A0A7W7SK44"/>
<keyword evidence="3" id="KW-1185">Reference proteome</keyword>
<dbReference type="Gene3D" id="3.40.109.10">
    <property type="entry name" value="NADH Oxidase"/>
    <property type="match status" value="1"/>
</dbReference>
<dbReference type="InterPro" id="IPR050627">
    <property type="entry name" value="Nitroreductase/BluB"/>
</dbReference>
<proteinExistence type="predicted"/>
<dbReference type="EMBL" id="JACHJW010000001">
    <property type="protein sequence ID" value="MBB4956275.1"/>
    <property type="molecule type" value="Genomic_DNA"/>
</dbReference>
<dbReference type="InterPro" id="IPR000415">
    <property type="entry name" value="Nitroreductase-like"/>
</dbReference>
<gene>
    <name evidence="2" type="ORF">FHR38_000008</name>
</gene>
<evidence type="ECO:0000313" key="3">
    <source>
        <dbReference type="Proteomes" id="UP000578819"/>
    </source>
</evidence>
<dbReference type="RefSeq" id="WP_184531645.1">
    <property type="nucleotide sequence ID" value="NZ_JACHJW010000001.1"/>
</dbReference>
<name>A0A7W7SK44_9ACTN</name>
<feature type="domain" description="Nitroreductase" evidence="1">
    <location>
        <begin position="124"/>
        <end position="284"/>
    </location>
</feature>
<dbReference type="SUPFAM" id="SSF55469">
    <property type="entry name" value="FMN-dependent nitroreductase-like"/>
    <property type="match status" value="2"/>
</dbReference>
<dbReference type="NCBIfam" id="NF047509">
    <property type="entry name" value="Rv3131_FMN_oxido"/>
    <property type="match status" value="1"/>
</dbReference>
<dbReference type="Pfam" id="PF00881">
    <property type="entry name" value="Nitroreductase"/>
    <property type="match status" value="1"/>
</dbReference>
<protein>
    <submittedName>
        <fullName evidence="2">Nitroreductase</fullName>
    </submittedName>
</protein>
<evidence type="ECO:0000259" key="1">
    <source>
        <dbReference type="Pfam" id="PF00881"/>
    </source>
</evidence>
<dbReference type="GO" id="GO:0016491">
    <property type="term" value="F:oxidoreductase activity"/>
    <property type="evidence" value="ECO:0007669"/>
    <property type="project" value="InterPro"/>
</dbReference>
<accession>A0A7W7SK44</accession>
<organism evidence="2 3">
    <name type="scientific">Micromonospora polyrhachis</name>
    <dbReference type="NCBI Taxonomy" id="1282883"/>
    <lineage>
        <taxon>Bacteria</taxon>
        <taxon>Bacillati</taxon>
        <taxon>Actinomycetota</taxon>
        <taxon>Actinomycetes</taxon>
        <taxon>Micromonosporales</taxon>
        <taxon>Micromonosporaceae</taxon>
        <taxon>Micromonospora</taxon>
    </lineage>
</organism>
<dbReference type="Proteomes" id="UP000578819">
    <property type="component" value="Unassembled WGS sequence"/>
</dbReference>
<comment type="caution">
    <text evidence="2">The sequence shown here is derived from an EMBL/GenBank/DDBJ whole genome shotgun (WGS) entry which is preliminary data.</text>
</comment>
<sequence>MTGNTVPPSADVPAALAEAARQALRAPSVFNSQPWRWWVGRDALELFADRSRQLAVTDPEGRLFMVSCGAALHHARVALGAAGFRVEVARFPDPADPDLLATLRIVDRQPPLDGEVRLREAIPRRRTDRRAFDTQPVPAEMLDRLHRVVEENEAHLHVVRPDQMPMLAVATAQAAASELVDPAYRAELIRWTNRPPWSGDGVPASTAVRQGPRRVPVRDYALDGRAGLEVGEGTDRGATYAVLFGATDEPASWLRAGEALSALLLTATAEGLSAAPLSDPIELDWPRQLMRDLLAGLGEPYLVLRVGLPAITDELPPVPRRDPDEVIGFSG</sequence>
<dbReference type="PANTHER" id="PTHR23026:SF123">
    <property type="entry name" value="NAD(P)H NITROREDUCTASE RV3131-RELATED"/>
    <property type="match status" value="1"/>
</dbReference>